<sequence length="427" mass="45938">MSVTKETGRFHHGFLIVLACCAMSLTTSITWNTAGIFFVPIVNELGMLRGSLALYLSIVSFTTMLFLPIAGQLLYRFNVRKLLSLFVIMNAVTIAAMSACTNVYHFYIAAVFLGMPQAFFLYIASLTLINNWFDKRAGFFTGLCMSFTGIGAILFNPLGGYIIATLGWRAAYLAFGAILVILVLPPVALFIRKHPSDMGLRPYGYAESTAAKVEKGLRDTGVPISVAVKTPAFFILLLFLGAIALYTDMNVYYPDYATSLGNGVAIASTIGSASMFGSMTGKILLGLINDKSTVIAILFAGLTGLSGVALLTYVGPHNPVFLLVGAFLYGIGHATAIVQSPILTKKIFGTRYFSQVYSVVMMIYSFASAVGQSLWGFIADANGGSYEIPLLMIMGLAVSFTIFGISAYILRKNVPQKDTSVSLSAIT</sequence>
<evidence type="ECO:0000313" key="8">
    <source>
        <dbReference type="EMBL" id="SCM81907.1"/>
    </source>
</evidence>
<dbReference type="InterPro" id="IPR036259">
    <property type="entry name" value="MFS_trans_sf"/>
</dbReference>
<keyword evidence="3 6" id="KW-0812">Transmembrane</keyword>
<evidence type="ECO:0000256" key="1">
    <source>
        <dbReference type="ARBA" id="ARBA00004651"/>
    </source>
</evidence>
<dbReference type="InterPro" id="IPR020846">
    <property type="entry name" value="MFS_dom"/>
</dbReference>
<feature type="transmembrane region" description="Helical" evidence="6">
    <location>
        <begin position="170"/>
        <end position="191"/>
    </location>
</feature>
<dbReference type="Pfam" id="PF07690">
    <property type="entry name" value="MFS_1"/>
    <property type="match status" value="1"/>
</dbReference>
<keyword evidence="5 6" id="KW-0472">Membrane</keyword>
<dbReference type="Gene3D" id="1.20.1250.20">
    <property type="entry name" value="MFS general substrate transporter like domains"/>
    <property type="match status" value="2"/>
</dbReference>
<dbReference type="AlphaFoldDB" id="A0A212LWS9"/>
<dbReference type="GO" id="GO:0005886">
    <property type="term" value="C:plasma membrane"/>
    <property type="evidence" value="ECO:0007669"/>
    <property type="project" value="UniProtKB-SubCell"/>
</dbReference>
<evidence type="ECO:0000256" key="3">
    <source>
        <dbReference type="ARBA" id="ARBA00022692"/>
    </source>
</evidence>
<dbReference type="PANTHER" id="PTHR11360">
    <property type="entry name" value="MONOCARBOXYLATE TRANSPORTER"/>
    <property type="match status" value="1"/>
</dbReference>
<comment type="subcellular location">
    <subcellularLocation>
        <location evidence="1">Cell membrane</location>
        <topology evidence="1">Multi-pass membrane protein</topology>
    </subcellularLocation>
</comment>
<dbReference type="EMBL" id="FMJE01000004">
    <property type="protein sequence ID" value="SCM81907.1"/>
    <property type="molecule type" value="Genomic_DNA"/>
</dbReference>
<feature type="domain" description="Major facilitator superfamily (MFS) profile" evidence="7">
    <location>
        <begin position="12"/>
        <end position="412"/>
    </location>
</feature>
<feature type="transmembrane region" description="Helical" evidence="6">
    <location>
        <begin position="266"/>
        <end position="287"/>
    </location>
</feature>
<evidence type="ECO:0000256" key="2">
    <source>
        <dbReference type="ARBA" id="ARBA00022448"/>
    </source>
</evidence>
<dbReference type="PROSITE" id="PS50850">
    <property type="entry name" value="MFS"/>
    <property type="match status" value="1"/>
</dbReference>
<evidence type="ECO:0000256" key="5">
    <source>
        <dbReference type="ARBA" id="ARBA00023136"/>
    </source>
</evidence>
<feature type="transmembrane region" description="Helical" evidence="6">
    <location>
        <begin position="226"/>
        <end position="246"/>
    </location>
</feature>
<evidence type="ECO:0000259" key="7">
    <source>
        <dbReference type="PROSITE" id="PS50850"/>
    </source>
</evidence>
<feature type="transmembrane region" description="Helical" evidence="6">
    <location>
        <begin position="12"/>
        <end position="32"/>
    </location>
</feature>
<feature type="transmembrane region" description="Helical" evidence="6">
    <location>
        <begin position="82"/>
        <end position="99"/>
    </location>
</feature>
<keyword evidence="4 6" id="KW-1133">Transmembrane helix</keyword>
<feature type="transmembrane region" description="Helical" evidence="6">
    <location>
        <begin position="390"/>
        <end position="410"/>
    </location>
</feature>
<feature type="transmembrane region" description="Helical" evidence="6">
    <location>
        <begin position="356"/>
        <end position="378"/>
    </location>
</feature>
<dbReference type="PROSITE" id="PS51257">
    <property type="entry name" value="PROKAR_LIPOPROTEIN"/>
    <property type="match status" value="1"/>
</dbReference>
<accession>A0A212LWS9</accession>
<dbReference type="InterPro" id="IPR050327">
    <property type="entry name" value="Proton-linked_MCT"/>
</dbReference>
<evidence type="ECO:0000256" key="4">
    <source>
        <dbReference type="ARBA" id="ARBA00022989"/>
    </source>
</evidence>
<proteinExistence type="predicted"/>
<feature type="transmembrane region" description="Helical" evidence="6">
    <location>
        <begin position="320"/>
        <end position="344"/>
    </location>
</feature>
<dbReference type="PANTHER" id="PTHR11360:SF290">
    <property type="entry name" value="MONOCARBOXYLATE MFS PERMEASE"/>
    <property type="match status" value="1"/>
</dbReference>
<dbReference type="InterPro" id="IPR011701">
    <property type="entry name" value="MFS"/>
</dbReference>
<evidence type="ECO:0000256" key="6">
    <source>
        <dbReference type="SAM" id="Phobius"/>
    </source>
</evidence>
<keyword evidence="2" id="KW-0813">Transport</keyword>
<name>A0A212LWS9_9FIRM</name>
<protein>
    <submittedName>
        <fullName evidence="8">Major facilitator superfamily MFS_1</fullName>
    </submittedName>
</protein>
<feature type="transmembrane region" description="Helical" evidence="6">
    <location>
        <begin position="105"/>
        <end position="128"/>
    </location>
</feature>
<feature type="transmembrane region" description="Helical" evidence="6">
    <location>
        <begin position="294"/>
        <end position="314"/>
    </location>
</feature>
<dbReference type="SUPFAM" id="SSF103473">
    <property type="entry name" value="MFS general substrate transporter"/>
    <property type="match status" value="1"/>
</dbReference>
<gene>
    <name evidence="8" type="ORF">KL86SPO_40392</name>
</gene>
<feature type="transmembrane region" description="Helical" evidence="6">
    <location>
        <begin position="140"/>
        <end position="164"/>
    </location>
</feature>
<dbReference type="GO" id="GO:0022857">
    <property type="term" value="F:transmembrane transporter activity"/>
    <property type="evidence" value="ECO:0007669"/>
    <property type="project" value="InterPro"/>
</dbReference>
<organism evidence="8">
    <name type="scientific">uncultured Sporomusa sp</name>
    <dbReference type="NCBI Taxonomy" id="307249"/>
    <lineage>
        <taxon>Bacteria</taxon>
        <taxon>Bacillati</taxon>
        <taxon>Bacillota</taxon>
        <taxon>Negativicutes</taxon>
        <taxon>Selenomonadales</taxon>
        <taxon>Sporomusaceae</taxon>
        <taxon>Sporomusa</taxon>
        <taxon>environmental samples</taxon>
    </lineage>
</organism>
<feature type="transmembrane region" description="Helical" evidence="6">
    <location>
        <begin position="52"/>
        <end position="75"/>
    </location>
</feature>
<reference evidence="8" key="1">
    <citation type="submission" date="2016-08" db="EMBL/GenBank/DDBJ databases">
        <authorList>
            <person name="Seilhamer J.J."/>
        </authorList>
    </citation>
    <scope>NUCLEOTIDE SEQUENCE</scope>
    <source>
        <strain evidence="8">86</strain>
    </source>
</reference>